<evidence type="ECO:0000256" key="5">
    <source>
        <dbReference type="ARBA" id="ARBA00022801"/>
    </source>
</evidence>
<dbReference type="GO" id="GO:0016787">
    <property type="term" value="F:hydrolase activity"/>
    <property type="evidence" value="ECO:0007669"/>
    <property type="project" value="UniProtKB-KW"/>
</dbReference>
<proteinExistence type="predicted"/>
<keyword evidence="3" id="KW-0540">Nuclease</keyword>
<evidence type="ECO:0000256" key="2">
    <source>
        <dbReference type="ARBA" id="ARBA00022695"/>
    </source>
</evidence>
<dbReference type="GO" id="GO:0035613">
    <property type="term" value="F:RNA stem-loop binding"/>
    <property type="evidence" value="ECO:0007669"/>
    <property type="project" value="TreeGrafter"/>
</dbReference>
<comment type="caution">
    <text evidence="8">The sequence shown here is derived from an EMBL/GenBank/DDBJ whole genome shotgun (WGS) entry which is preliminary data.</text>
</comment>
<gene>
    <name evidence="8" type="primary">Ervk6_2</name>
    <name evidence="8" type="ORF">CERBRA_R15827</name>
</gene>
<dbReference type="InterPro" id="IPR001584">
    <property type="entry name" value="Integrase_cat-core"/>
</dbReference>
<accession>A0A7L1WLF8</accession>
<dbReference type="OrthoDB" id="9386368at2759"/>
<evidence type="ECO:0000256" key="3">
    <source>
        <dbReference type="ARBA" id="ARBA00022722"/>
    </source>
</evidence>
<evidence type="ECO:0000313" key="8">
    <source>
        <dbReference type="EMBL" id="NXO98616.1"/>
    </source>
</evidence>
<reference evidence="8 9" key="1">
    <citation type="submission" date="2019-09" db="EMBL/GenBank/DDBJ databases">
        <title>Bird 10,000 Genomes (B10K) Project - Family phase.</title>
        <authorList>
            <person name="Zhang G."/>
        </authorList>
    </citation>
    <scope>NUCLEOTIDE SEQUENCE [LARGE SCALE GENOMIC DNA]</scope>
    <source>
        <strain evidence="8">B10K-DU-002-20</strain>
        <tissue evidence="8">Muscle</tissue>
    </source>
</reference>
<keyword evidence="9" id="KW-1185">Reference proteome</keyword>
<feature type="non-terminal residue" evidence="8">
    <location>
        <position position="64"/>
    </location>
</feature>
<dbReference type="AlphaFoldDB" id="A0A7L1WLF8"/>
<keyword evidence="1" id="KW-0808">Transferase</keyword>
<dbReference type="Proteomes" id="UP000536092">
    <property type="component" value="Unassembled WGS sequence"/>
</dbReference>
<evidence type="ECO:0000259" key="7">
    <source>
        <dbReference type="PROSITE" id="PS50994"/>
    </source>
</evidence>
<evidence type="ECO:0000256" key="1">
    <source>
        <dbReference type="ARBA" id="ARBA00022679"/>
    </source>
</evidence>
<evidence type="ECO:0000256" key="6">
    <source>
        <dbReference type="ARBA" id="ARBA00022918"/>
    </source>
</evidence>
<dbReference type="SUPFAM" id="SSF53098">
    <property type="entry name" value="Ribonuclease H-like"/>
    <property type="match status" value="1"/>
</dbReference>
<dbReference type="EMBL" id="VXBV01006283">
    <property type="protein sequence ID" value="NXO98616.1"/>
    <property type="molecule type" value="Genomic_DNA"/>
</dbReference>
<organism evidence="8 9">
    <name type="scientific">Certhia brachydactyla</name>
    <name type="common">short-toed tree-creeper</name>
    <dbReference type="NCBI Taxonomy" id="73330"/>
    <lineage>
        <taxon>Eukaryota</taxon>
        <taxon>Metazoa</taxon>
        <taxon>Chordata</taxon>
        <taxon>Craniata</taxon>
        <taxon>Vertebrata</taxon>
        <taxon>Euteleostomi</taxon>
        <taxon>Archelosauria</taxon>
        <taxon>Archosauria</taxon>
        <taxon>Dinosauria</taxon>
        <taxon>Saurischia</taxon>
        <taxon>Theropoda</taxon>
        <taxon>Coelurosauria</taxon>
        <taxon>Aves</taxon>
        <taxon>Neognathae</taxon>
        <taxon>Neoaves</taxon>
        <taxon>Telluraves</taxon>
        <taxon>Australaves</taxon>
        <taxon>Passeriformes</taxon>
        <taxon>Certhiidae</taxon>
        <taxon>Certhiinae</taxon>
        <taxon>Certhia</taxon>
    </lineage>
</organism>
<dbReference type="InterPro" id="IPR036397">
    <property type="entry name" value="RNaseH_sf"/>
</dbReference>
<dbReference type="InterPro" id="IPR012337">
    <property type="entry name" value="RNaseH-like_sf"/>
</dbReference>
<evidence type="ECO:0000256" key="4">
    <source>
        <dbReference type="ARBA" id="ARBA00022759"/>
    </source>
</evidence>
<dbReference type="GO" id="GO:0004519">
    <property type="term" value="F:endonuclease activity"/>
    <property type="evidence" value="ECO:0007669"/>
    <property type="project" value="UniProtKB-KW"/>
</dbReference>
<feature type="non-terminal residue" evidence="8">
    <location>
        <position position="1"/>
    </location>
</feature>
<protein>
    <submittedName>
        <fullName evidence="8">POK6 protein</fullName>
    </submittedName>
</protein>
<name>A0A7L1WLF8_9PASS</name>
<sequence>KDITKRFLKALAFLGIPQEIKMDNGPAYSSQKVQEFFNLWGVKHVTSISHSSTGQSIIKGAHRT</sequence>
<feature type="domain" description="Integrase catalytic" evidence="7">
    <location>
        <begin position="1"/>
        <end position="64"/>
    </location>
</feature>
<dbReference type="GO" id="GO:0015074">
    <property type="term" value="P:DNA integration"/>
    <property type="evidence" value="ECO:0007669"/>
    <property type="project" value="InterPro"/>
</dbReference>
<dbReference type="PROSITE" id="PS50994">
    <property type="entry name" value="INTEGRASE"/>
    <property type="match status" value="1"/>
</dbReference>
<dbReference type="Gene3D" id="3.30.420.10">
    <property type="entry name" value="Ribonuclease H-like superfamily/Ribonuclease H"/>
    <property type="match status" value="1"/>
</dbReference>
<evidence type="ECO:0000313" key="9">
    <source>
        <dbReference type="Proteomes" id="UP000536092"/>
    </source>
</evidence>
<keyword evidence="6" id="KW-0695">RNA-directed DNA polymerase</keyword>
<keyword evidence="2" id="KW-0548">Nucleotidyltransferase</keyword>
<dbReference type="GO" id="GO:0003964">
    <property type="term" value="F:RNA-directed DNA polymerase activity"/>
    <property type="evidence" value="ECO:0007669"/>
    <property type="project" value="UniProtKB-KW"/>
</dbReference>
<dbReference type="Pfam" id="PF00665">
    <property type="entry name" value="rve"/>
    <property type="match status" value="1"/>
</dbReference>
<keyword evidence="5" id="KW-0378">Hydrolase</keyword>
<dbReference type="PANTHER" id="PTHR41694:SF3">
    <property type="entry name" value="RNA-DIRECTED DNA POLYMERASE-RELATED"/>
    <property type="match status" value="1"/>
</dbReference>
<keyword evidence="4" id="KW-0255">Endonuclease</keyword>
<dbReference type="PANTHER" id="PTHR41694">
    <property type="entry name" value="ENDOGENOUS RETROVIRUS GROUP K MEMBER POL PROTEIN"/>
    <property type="match status" value="1"/>
</dbReference>